<gene>
    <name evidence="3" type="ORF">G3T16_14895</name>
</gene>
<proteinExistence type="predicted"/>
<evidence type="ECO:0000259" key="2">
    <source>
        <dbReference type="Pfam" id="PF07715"/>
    </source>
</evidence>
<evidence type="ECO:0000313" key="4">
    <source>
        <dbReference type="Proteomes" id="UP000477680"/>
    </source>
</evidence>
<dbReference type="Gene3D" id="2.170.130.10">
    <property type="entry name" value="TonB-dependent receptor, plug domain"/>
    <property type="match status" value="1"/>
</dbReference>
<dbReference type="SUPFAM" id="SSF56935">
    <property type="entry name" value="Porins"/>
    <property type="match status" value="1"/>
</dbReference>
<keyword evidence="4" id="KW-1185">Reference proteome</keyword>
<sequence length="490" mass="51108">MMKMLLTPIAYATLAMAGSSALAQQAGPVRENEAAATGARGTVEEVVVLGTRRTGRTDTQSVVPVDVIQPDAIGSTGYSDLNDSLRTLVPAFNVRRLPLNDGSSFVRPATLRSSPADHVLLLLNGKRRHRSATVQIGTGHATTSGSQGQDFNILPPIAFKSIQVLRDGASAQYGSDAIAGVINLSLRDASEGGSVSVEMGEYFDGGGETVDVQGNIGFALTDAGFLNLSAQVIDQSESVRVGTHLGVQGLLDMGIPNVPLEAGGTGDPAYKAVKTAWNAGLDLGGGRQAYLFGNYMKSESEVAFTYRQSLDAGGLGAHSTYADSQFDNSPAHPSTFDLTELYPAATSRSLAATRTISALSSVSARKRTSCSAGMPPSAGAGTRSSTVCGIPSMRPWEQSRPRASSPVRWPSASTSSAWSSSSRFLLMHLPVTCFSSVVSIIAMSSTPSPPVTATPTRRVRLLTCRLEPTASRVTAPTLLATSLPAAMLAI</sequence>
<dbReference type="Pfam" id="PF07715">
    <property type="entry name" value="Plug"/>
    <property type="match status" value="1"/>
</dbReference>
<feature type="domain" description="TonB-dependent receptor plug" evidence="2">
    <location>
        <begin position="61"/>
        <end position="181"/>
    </location>
</feature>
<dbReference type="InterPro" id="IPR037066">
    <property type="entry name" value="Plug_dom_sf"/>
</dbReference>
<feature type="signal peptide" evidence="1">
    <location>
        <begin position="1"/>
        <end position="23"/>
    </location>
</feature>
<keyword evidence="3" id="KW-0675">Receptor</keyword>
<dbReference type="InterPro" id="IPR012910">
    <property type="entry name" value="Plug_dom"/>
</dbReference>
<reference evidence="3 4" key="1">
    <citation type="submission" date="2020-02" db="EMBL/GenBank/DDBJ databases">
        <title>Genome sequencing for Kineobactrum sp. M2.</title>
        <authorList>
            <person name="Park S.-J."/>
        </authorList>
    </citation>
    <scope>NUCLEOTIDE SEQUENCE [LARGE SCALE GENOMIC DNA]</scope>
    <source>
        <strain evidence="3 4">M2</strain>
    </source>
</reference>
<name>A0A6C0U9V4_9GAMM</name>
<dbReference type="EMBL" id="CP048711">
    <property type="protein sequence ID" value="QIB66494.1"/>
    <property type="molecule type" value="Genomic_DNA"/>
</dbReference>
<dbReference type="Proteomes" id="UP000477680">
    <property type="component" value="Chromosome"/>
</dbReference>
<dbReference type="PANTHER" id="PTHR47234:SF3">
    <property type="entry name" value="SECRETIN_TONB SHORT N-TERMINAL DOMAIN-CONTAINING PROTEIN"/>
    <property type="match status" value="1"/>
</dbReference>
<keyword evidence="1" id="KW-0732">Signal</keyword>
<dbReference type="PANTHER" id="PTHR47234">
    <property type="match status" value="1"/>
</dbReference>
<feature type="chain" id="PRO_5025647245" evidence="1">
    <location>
        <begin position="24"/>
        <end position="490"/>
    </location>
</feature>
<organism evidence="3 4">
    <name type="scientific">Kineobactrum salinum</name>
    <dbReference type="NCBI Taxonomy" id="2708301"/>
    <lineage>
        <taxon>Bacteria</taxon>
        <taxon>Pseudomonadati</taxon>
        <taxon>Pseudomonadota</taxon>
        <taxon>Gammaproteobacteria</taxon>
        <taxon>Cellvibrionales</taxon>
        <taxon>Halieaceae</taxon>
        <taxon>Kineobactrum</taxon>
    </lineage>
</organism>
<dbReference type="KEGG" id="kim:G3T16_14895"/>
<accession>A0A6C0U9V4</accession>
<evidence type="ECO:0000256" key="1">
    <source>
        <dbReference type="SAM" id="SignalP"/>
    </source>
</evidence>
<dbReference type="AlphaFoldDB" id="A0A6C0U9V4"/>
<evidence type="ECO:0000313" key="3">
    <source>
        <dbReference type="EMBL" id="QIB66494.1"/>
    </source>
</evidence>
<protein>
    <submittedName>
        <fullName evidence="3">TonB-dependent receptor plug domain-containing protein</fullName>
    </submittedName>
</protein>